<name>A0A933NY78_9HYPH</name>
<feature type="domain" description="PilZ" evidence="1">
    <location>
        <begin position="12"/>
        <end position="83"/>
    </location>
</feature>
<accession>A0A933NY78</accession>
<dbReference type="SUPFAM" id="SSF141371">
    <property type="entry name" value="PilZ domain-like"/>
    <property type="match status" value="1"/>
</dbReference>
<sequence>MEPETEHRVAQRRTTLKVGHIVFNNGRSTIDCTVRNLSAKGAKLLVASVVGIPDTFDLMLDGHSRQPCRVAWRRLKELGVSFNLDA</sequence>
<dbReference type="EMBL" id="JACRAF010000017">
    <property type="protein sequence ID" value="MBI4921157.1"/>
    <property type="molecule type" value="Genomic_DNA"/>
</dbReference>
<reference evidence="2" key="1">
    <citation type="submission" date="2020-07" db="EMBL/GenBank/DDBJ databases">
        <title>Huge and variable diversity of episymbiotic CPR bacteria and DPANN archaea in groundwater ecosystems.</title>
        <authorList>
            <person name="He C.Y."/>
            <person name="Keren R."/>
            <person name="Whittaker M."/>
            <person name="Farag I.F."/>
            <person name="Doudna J."/>
            <person name="Cate J.H.D."/>
            <person name="Banfield J.F."/>
        </authorList>
    </citation>
    <scope>NUCLEOTIDE SEQUENCE</scope>
    <source>
        <strain evidence="2">NC_groundwater_1586_Pr3_B-0.1um_66_15</strain>
    </source>
</reference>
<dbReference type="Proteomes" id="UP000782610">
    <property type="component" value="Unassembled WGS sequence"/>
</dbReference>
<evidence type="ECO:0000259" key="1">
    <source>
        <dbReference type="Pfam" id="PF07238"/>
    </source>
</evidence>
<dbReference type="AlphaFoldDB" id="A0A933NY78"/>
<proteinExistence type="predicted"/>
<comment type="caution">
    <text evidence="2">The sequence shown here is derived from an EMBL/GenBank/DDBJ whole genome shotgun (WGS) entry which is preliminary data.</text>
</comment>
<organism evidence="2 3">
    <name type="scientific">Devosia nanyangense</name>
    <dbReference type="NCBI Taxonomy" id="1228055"/>
    <lineage>
        <taxon>Bacteria</taxon>
        <taxon>Pseudomonadati</taxon>
        <taxon>Pseudomonadota</taxon>
        <taxon>Alphaproteobacteria</taxon>
        <taxon>Hyphomicrobiales</taxon>
        <taxon>Devosiaceae</taxon>
        <taxon>Devosia</taxon>
    </lineage>
</organism>
<dbReference type="InterPro" id="IPR009875">
    <property type="entry name" value="PilZ_domain"/>
</dbReference>
<evidence type="ECO:0000313" key="3">
    <source>
        <dbReference type="Proteomes" id="UP000782610"/>
    </source>
</evidence>
<protein>
    <submittedName>
        <fullName evidence="2">PilZ domain-containing protein</fullName>
    </submittedName>
</protein>
<dbReference type="GO" id="GO:0035438">
    <property type="term" value="F:cyclic-di-GMP binding"/>
    <property type="evidence" value="ECO:0007669"/>
    <property type="project" value="InterPro"/>
</dbReference>
<dbReference type="Pfam" id="PF07238">
    <property type="entry name" value="PilZ"/>
    <property type="match status" value="1"/>
</dbReference>
<evidence type="ECO:0000313" key="2">
    <source>
        <dbReference type="EMBL" id="MBI4921157.1"/>
    </source>
</evidence>
<gene>
    <name evidence="2" type="ORF">HY834_05370</name>
</gene>